<dbReference type="GO" id="GO:0016491">
    <property type="term" value="F:oxidoreductase activity"/>
    <property type="evidence" value="ECO:0007669"/>
    <property type="project" value="InterPro"/>
</dbReference>
<dbReference type="CDD" id="cd00657">
    <property type="entry name" value="Ferritin_like"/>
    <property type="match status" value="1"/>
</dbReference>
<dbReference type="SUPFAM" id="SSF47240">
    <property type="entry name" value="Ferritin-like"/>
    <property type="match status" value="1"/>
</dbReference>
<dbReference type="Proteomes" id="UP000614410">
    <property type="component" value="Unassembled WGS sequence"/>
</dbReference>
<comment type="caution">
    <text evidence="1">The sequence shown here is derived from an EMBL/GenBank/DDBJ whole genome shotgun (WGS) entry which is preliminary data.</text>
</comment>
<evidence type="ECO:0000313" key="1">
    <source>
        <dbReference type="EMBL" id="MBJ7609625.1"/>
    </source>
</evidence>
<organism evidence="1 2">
    <name type="scientific">Candidatus Amunia macphersoniae</name>
    <dbReference type="NCBI Taxonomy" id="3127014"/>
    <lineage>
        <taxon>Bacteria</taxon>
        <taxon>Bacillati</taxon>
        <taxon>Candidatus Dormiibacterota</taxon>
        <taxon>Candidatus Dormibacteria</taxon>
        <taxon>Candidatus Aeolococcales</taxon>
        <taxon>Candidatus Aeolococcaceae</taxon>
        <taxon>Candidatus Amunia</taxon>
    </lineage>
</organism>
<dbReference type="InterPro" id="IPR012348">
    <property type="entry name" value="RNR-like"/>
</dbReference>
<evidence type="ECO:0000313" key="2">
    <source>
        <dbReference type="Proteomes" id="UP000614410"/>
    </source>
</evidence>
<dbReference type="InterPro" id="IPR009078">
    <property type="entry name" value="Ferritin-like_SF"/>
</dbReference>
<accession>A0A934KP62</accession>
<proteinExistence type="predicted"/>
<protein>
    <submittedName>
        <fullName evidence="1">Ferritin-like domain-containing protein</fullName>
    </submittedName>
</protein>
<gene>
    <name evidence="1" type="ORF">JF887_09410</name>
</gene>
<reference evidence="1 2" key="1">
    <citation type="submission" date="2020-10" db="EMBL/GenBank/DDBJ databases">
        <title>Ca. Dormibacterota MAGs.</title>
        <authorList>
            <person name="Montgomery K."/>
        </authorList>
    </citation>
    <scope>NUCLEOTIDE SEQUENCE [LARGE SCALE GENOMIC DNA]</scope>
    <source>
        <strain evidence="1">Mitchell_Peninsula_5</strain>
    </source>
</reference>
<dbReference type="AlphaFoldDB" id="A0A934KP62"/>
<sequence length="272" mass="31944">MTDTGHMLYDDLFVRLERARWNFTDEIDFTKIDHSLLTDQWIHDLRQICLTELSALYATEMFLRDFYTDIDFCSFVSIWFYEEMKHHMVLRKYLEQCGQTFDEENELPELRLTFAEGPAIETLTMHFCGEQRLAHWYTAFSRNAPEPVLRKIFKILAADELRHAACYAKYLRRAIANKPDELPAVLRMTLWMLRSTNDAPKHPTTVTAPSVCDKLEDPEYITRMLDWYLPGRDHEAPVQRRILALMSELAGTKMTTTKDMLPVIRRLTPVAA</sequence>
<dbReference type="Gene3D" id="1.10.620.20">
    <property type="entry name" value="Ribonucleotide Reductase, subunit A"/>
    <property type="match status" value="1"/>
</dbReference>
<name>A0A934KP62_9BACT</name>
<dbReference type="EMBL" id="JAEKNN010000048">
    <property type="protein sequence ID" value="MBJ7609625.1"/>
    <property type="molecule type" value="Genomic_DNA"/>
</dbReference>